<gene>
    <name evidence="2" type="ORF">K458DRAFT_418915</name>
</gene>
<dbReference type="AlphaFoldDB" id="A0A6G1IYU2"/>
<dbReference type="OrthoDB" id="3780864at2759"/>
<keyword evidence="1" id="KW-0732">Signal</keyword>
<sequence length="127" mass="13262">MHLPTTTAFLTFLTSLASSAPTNPFTPRQPGVEWHAVGNLYSGGGCTSQSLIFADPIWGAANQCHPLDRFSDQPPIVSYKTTSVDAGCNVTLFYDFACSVPAGGFAAGLNGCVQGNSPFESAIVTCP</sequence>
<accession>A0A6G1IYU2</accession>
<evidence type="ECO:0000256" key="1">
    <source>
        <dbReference type="SAM" id="SignalP"/>
    </source>
</evidence>
<proteinExistence type="predicted"/>
<keyword evidence="3" id="KW-1185">Reference proteome</keyword>
<dbReference type="Proteomes" id="UP000799291">
    <property type="component" value="Unassembled WGS sequence"/>
</dbReference>
<evidence type="ECO:0000313" key="2">
    <source>
        <dbReference type="EMBL" id="KAF2683275.1"/>
    </source>
</evidence>
<dbReference type="EMBL" id="MU005584">
    <property type="protein sequence ID" value="KAF2683275.1"/>
    <property type="molecule type" value="Genomic_DNA"/>
</dbReference>
<reference evidence="2" key="1">
    <citation type="journal article" date="2020" name="Stud. Mycol.">
        <title>101 Dothideomycetes genomes: a test case for predicting lifestyles and emergence of pathogens.</title>
        <authorList>
            <person name="Haridas S."/>
            <person name="Albert R."/>
            <person name="Binder M."/>
            <person name="Bloem J."/>
            <person name="Labutti K."/>
            <person name="Salamov A."/>
            <person name="Andreopoulos B."/>
            <person name="Baker S."/>
            <person name="Barry K."/>
            <person name="Bills G."/>
            <person name="Bluhm B."/>
            <person name="Cannon C."/>
            <person name="Castanera R."/>
            <person name="Culley D."/>
            <person name="Daum C."/>
            <person name="Ezra D."/>
            <person name="Gonzalez J."/>
            <person name="Henrissat B."/>
            <person name="Kuo A."/>
            <person name="Liang C."/>
            <person name="Lipzen A."/>
            <person name="Lutzoni F."/>
            <person name="Magnuson J."/>
            <person name="Mondo S."/>
            <person name="Nolan M."/>
            <person name="Ohm R."/>
            <person name="Pangilinan J."/>
            <person name="Park H.-J."/>
            <person name="Ramirez L."/>
            <person name="Alfaro M."/>
            <person name="Sun H."/>
            <person name="Tritt A."/>
            <person name="Yoshinaga Y."/>
            <person name="Zwiers L.-H."/>
            <person name="Turgeon B."/>
            <person name="Goodwin S."/>
            <person name="Spatafora J."/>
            <person name="Crous P."/>
            <person name="Grigoriev I."/>
        </authorList>
    </citation>
    <scope>NUCLEOTIDE SEQUENCE</scope>
    <source>
        <strain evidence="2">CBS 122367</strain>
    </source>
</reference>
<name>A0A6G1IYU2_9PLEO</name>
<organism evidence="2 3">
    <name type="scientific">Lentithecium fluviatile CBS 122367</name>
    <dbReference type="NCBI Taxonomy" id="1168545"/>
    <lineage>
        <taxon>Eukaryota</taxon>
        <taxon>Fungi</taxon>
        <taxon>Dikarya</taxon>
        <taxon>Ascomycota</taxon>
        <taxon>Pezizomycotina</taxon>
        <taxon>Dothideomycetes</taxon>
        <taxon>Pleosporomycetidae</taxon>
        <taxon>Pleosporales</taxon>
        <taxon>Massarineae</taxon>
        <taxon>Lentitheciaceae</taxon>
        <taxon>Lentithecium</taxon>
    </lineage>
</organism>
<feature type="chain" id="PRO_5026311045" evidence="1">
    <location>
        <begin position="20"/>
        <end position="127"/>
    </location>
</feature>
<feature type="signal peptide" evidence="1">
    <location>
        <begin position="1"/>
        <end position="19"/>
    </location>
</feature>
<evidence type="ECO:0000313" key="3">
    <source>
        <dbReference type="Proteomes" id="UP000799291"/>
    </source>
</evidence>
<protein>
    <submittedName>
        <fullName evidence="2">Uncharacterized protein</fullName>
    </submittedName>
</protein>